<dbReference type="Proteomes" id="UP000829685">
    <property type="component" value="Unassembled WGS sequence"/>
</dbReference>
<proteinExistence type="predicted"/>
<dbReference type="SUPFAM" id="SSF53335">
    <property type="entry name" value="S-adenosyl-L-methionine-dependent methyltransferases"/>
    <property type="match status" value="1"/>
</dbReference>
<dbReference type="EMBL" id="JAFIMR010000037">
    <property type="protein sequence ID" value="KAI1858208.1"/>
    <property type="molecule type" value="Genomic_DNA"/>
</dbReference>
<sequence length="241" mass="27315">MADSDESKARVYKSVYSRSFLAGVYDHYVLGFNMRYMWGCATDSVLVPFFSDNFSQRHMDIGVATGYFPATILKRPIRNQEKHEVTLLDFNETSLNAAKARVLSVAPNTSVDCVQADVTAPLPVSLEQSRGTYESITMFNLFHCVPGGLRKLDAIPTYARLLTEDGSLTGCTILGRKHTTGWFSHLYLKFYNWVDFFNNWDDEREVFERVLHQEFACVETEVVGMMLLFKASKPRGSEGTV</sequence>
<evidence type="ECO:0000313" key="2">
    <source>
        <dbReference type="Proteomes" id="UP000829685"/>
    </source>
</evidence>
<dbReference type="AlphaFoldDB" id="A0A9Q0AI30"/>
<comment type="caution">
    <text evidence="1">The sequence shown here is derived from an EMBL/GenBank/DDBJ whole genome shotgun (WGS) entry which is preliminary data.</text>
</comment>
<protein>
    <recommendedName>
        <fullName evidence="3">Methyltransferase domain-containing protein</fullName>
    </recommendedName>
</protein>
<name>A0A9Q0AI30_9PEZI</name>
<dbReference type="OrthoDB" id="10061782at2759"/>
<reference evidence="1" key="1">
    <citation type="submission" date="2021-03" db="EMBL/GenBank/DDBJ databases">
        <title>Revisited historic fungal species revealed as producer of novel bioactive compounds through whole genome sequencing and comparative genomics.</title>
        <authorList>
            <person name="Vignolle G.A."/>
            <person name="Hochenegger N."/>
            <person name="Mach R.L."/>
            <person name="Mach-Aigner A.R."/>
            <person name="Javad Rahimi M."/>
            <person name="Salim K.A."/>
            <person name="Chan C.M."/>
            <person name="Lim L.B.L."/>
            <person name="Cai F."/>
            <person name="Druzhinina I.S."/>
            <person name="U'Ren J.M."/>
            <person name="Derntl C."/>
        </authorList>
    </citation>
    <scope>NUCLEOTIDE SEQUENCE</scope>
    <source>
        <strain evidence="1">TUCIM 5799</strain>
    </source>
</reference>
<keyword evidence="2" id="KW-1185">Reference proteome</keyword>
<gene>
    <name evidence="1" type="ORF">JX265_010876</name>
</gene>
<organism evidence="1 2">
    <name type="scientific">Neoarthrinium moseri</name>
    <dbReference type="NCBI Taxonomy" id="1658444"/>
    <lineage>
        <taxon>Eukaryota</taxon>
        <taxon>Fungi</taxon>
        <taxon>Dikarya</taxon>
        <taxon>Ascomycota</taxon>
        <taxon>Pezizomycotina</taxon>
        <taxon>Sordariomycetes</taxon>
        <taxon>Xylariomycetidae</taxon>
        <taxon>Amphisphaeriales</taxon>
        <taxon>Apiosporaceae</taxon>
        <taxon>Neoarthrinium</taxon>
    </lineage>
</organism>
<dbReference type="Gene3D" id="3.40.50.150">
    <property type="entry name" value="Vaccinia Virus protein VP39"/>
    <property type="match status" value="1"/>
</dbReference>
<accession>A0A9Q0AI30</accession>
<evidence type="ECO:0000313" key="1">
    <source>
        <dbReference type="EMBL" id="KAI1858208.1"/>
    </source>
</evidence>
<dbReference type="InterPro" id="IPR029063">
    <property type="entry name" value="SAM-dependent_MTases_sf"/>
</dbReference>
<evidence type="ECO:0008006" key="3">
    <source>
        <dbReference type="Google" id="ProtNLM"/>
    </source>
</evidence>